<dbReference type="RefSeq" id="XP_016584530.1">
    <property type="nucleotide sequence ID" value="XM_016727874.1"/>
</dbReference>
<dbReference type="GO" id="GO:0033215">
    <property type="term" value="P:reductive iron assimilation"/>
    <property type="evidence" value="ECO:0007669"/>
    <property type="project" value="TreeGrafter"/>
</dbReference>
<comment type="caution">
    <text evidence="5">The sequence shown here is derived from an EMBL/GenBank/DDBJ whole genome shotgun (WGS) entry which is preliminary data.</text>
</comment>
<dbReference type="SUPFAM" id="SSF49503">
    <property type="entry name" value="Cupredoxins"/>
    <property type="match status" value="1"/>
</dbReference>
<reference evidence="5 6" key="1">
    <citation type="journal article" date="2014" name="BMC Genomics">
        <title>Comparative genomics of the major fungal agents of human and animal Sporotrichosis: Sporothrix schenckii and Sporothrix brasiliensis.</title>
        <authorList>
            <person name="Teixeira M.M."/>
            <person name="de Almeida L.G."/>
            <person name="Kubitschek-Barreira P."/>
            <person name="Alves F.L."/>
            <person name="Kioshima E.S."/>
            <person name="Abadio A.K."/>
            <person name="Fernandes L."/>
            <person name="Derengowski L.S."/>
            <person name="Ferreira K.S."/>
            <person name="Souza R.C."/>
            <person name="Ruiz J.C."/>
            <person name="de Andrade N.C."/>
            <person name="Paes H.C."/>
            <person name="Nicola A.M."/>
            <person name="Albuquerque P."/>
            <person name="Gerber A.L."/>
            <person name="Martins V.P."/>
            <person name="Peconick L.D."/>
            <person name="Neto A.V."/>
            <person name="Chaucanez C.B."/>
            <person name="Silva P.A."/>
            <person name="Cunha O.L."/>
            <person name="de Oliveira F.F."/>
            <person name="dos Santos T.C."/>
            <person name="Barros A.L."/>
            <person name="Soares M.A."/>
            <person name="de Oliveira L.M."/>
            <person name="Marini M.M."/>
            <person name="Villalobos-Duno H."/>
            <person name="Cunha M.M."/>
            <person name="de Hoog S."/>
            <person name="da Silveira J.F."/>
            <person name="Henrissat B."/>
            <person name="Nino-Vega G.A."/>
            <person name="Cisalpino P.S."/>
            <person name="Mora-Montes H.M."/>
            <person name="Almeida S.R."/>
            <person name="Stajich J.E."/>
            <person name="Lopes-Bezerra L.M."/>
            <person name="Vasconcelos A.T."/>
            <person name="Felipe M.S."/>
        </authorList>
    </citation>
    <scope>NUCLEOTIDE SEQUENCE [LARGE SCALE GENOMIC DNA]</scope>
    <source>
        <strain evidence="5 6">1099-18</strain>
    </source>
</reference>
<evidence type="ECO:0000256" key="1">
    <source>
        <dbReference type="ARBA" id="ARBA00010609"/>
    </source>
</evidence>
<dbReference type="GO" id="GO:0033573">
    <property type="term" value="C:high-affinity iron permease complex"/>
    <property type="evidence" value="ECO:0007669"/>
    <property type="project" value="TreeGrafter"/>
</dbReference>
<evidence type="ECO:0000313" key="6">
    <source>
        <dbReference type="Proteomes" id="UP000033710"/>
    </source>
</evidence>
<dbReference type="InterPro" id="IPR011707">
    <property type="entry name" value="Cu-oxidase-like_N"/>
</dbReference>
<dbReference type="InterPro" id="IPR008972">
    <property type="entry name" value="Cupredoxin"/>
</dbReference>
<dbReference type="Proteomes" id="UP000033710">
    <property type="component" value="Unassembled WGS sequence"/>
</dbReference>
<dbReference type="GO" id="GO:0010106">
    <property type="term" value="P:cellular response to iron ion starvation"/>
    <property type="evidence" value="ECO:0007669"/>
    <property type="project" value="TreeGrafter"/>
</dbReference>
<evidence type="ECO:0000256" key="2">
    <source>
        <dbReference type="ARBA" id="ARBA00023008"/>
    </source>
</evidence>
<dbReference type="PANTHER" id="PTHR11709">
    <property type="entry name" value="MULTI-COPPER OXIDASE"/>
    <property type="match status" value="1"/>
</dbReference>
<dbReference type="EMBL" id="AXCR01000011">
    <property type="protein sequence ID" value="KJR81854.1"/>
    <property type="molecule type" value="Genomic_DNA"/>
</dbReference>
<dbReference type="PANTHER" id="PTHR11709:SF361">
    <property type="entry name" value="IRON TRANSPORT MULTICOPPER OXIDASE FET3"/>
    <property type="match status" value="1"/>
</dbReference>
<dbReference type="KEGG" id="ssck:SPSK_00932"/>
<dbReference type="GeneID" id="27663151"/>
<keyword evidence="3" id="KW-0732">Signal</keyword>
<evidence type="ECO:0000259" key="4">
    <source>
        <dbReference type="Pfam" id="PF07732"/>
    </source>
</evidence>
<comment type="similarity">
    <text evidence="1">Belongs to the multicopper oxidase family.</text>
</comment>
<accession>A0A0F2LYB5</accession>
<dbReference type="GO" id="GO:0004322">
    <property type="term" value="F:ferroxidase activity"/>
    <property type="evidence" value="ECO:0007669"/>
    <property type="project" value="TreeGrafter"/>
</dbReference>
<dbReference type="Gene3D" id="2.60.40.420">
    <property type="entry name" value="Cupredoxins - blue copper proteins"/>
    <property type="match status" value="1"/>
</dbReference>
<organism evidence="5 6">
    <name type="scientific">Sporothrix schenckii 1099-18</name>
    <dbReference type="NCBI Taxonomy" id="1397361"/>
    <lineage>
        <taxon>Eukaryota</taxon>
        <taxon>Fungi</taxon>
        <taxon>Dikarya</taxon>
        <taxon>Ascomycota</taxon>
        <taxon>Pezizomycotina</taxon>
        <taxon>Sordariomycetes</taxon>
        <taxon>Sordariomycetidae</taxon>
        <taxon>Ophiostomatales</taxon>
        <taxon>Ophiostomataceae</taxon>
        <taxon>Sporothrix</taxon>
    </lineage>
</organism>
<evidence type="ECO:0000256" key="3">
    <source>
        <dbReference type="SAM" id="SignalP"/>
    </source>
</evidence>
<protein>
    <recommendedName>
        <fullName evidence="4">Plastocyanin-like domain-containing protein</fullName>
    </recommendedName>
</protein>
<dbReference type="InterPro" id="IPR045087">
    <property type="entry name" value="Cu-oxidase_fam"/>
</dbReference>
<feature type="chain" id="PRO_5002454610" description="Plastocyanin-like domain-containing protein" evidence="3">
    <location>
        <begin position="22"/>
        <end position="133"/>
    </location>
</feature>
<keyword evidence="2" id="KW-0186">Copper</keyword>
<evidence type="ECO:0000313" key="5">
    <source>
        <dbReference type="EMBL" id="KJR81854.1"/>
    </source>
</evidence>
<gene>
    <name evidence="5" type="ORF">SPSK_00932</name>
</gene>
<sequence length="133" mass="14025">MARFSLLPALASVLLASRTLAATVTVNWDITWVNAAPDGFSRPVIGINGAWPCPTLEATAGDIIQLTINNQLGNETTGLHFHGIDQVQTPWMDGPSGVTQCPVPPGSSITYTFVVGLCPFLSGDGGFAEHDIF</sequence>
<dbReference type="AlphaFoldDB" id="A0A0F2LYB5"/>
<dbReference type="GO" id="GO:0005507">
    <property type="term" value="F:copper ion binding"/>
    <property type="evidence" value="ECO:0007669"/>
    <property type="project" value="InterPro"/>
</dbReference>
<feature type="signal peptide" evidence="3">
    <location>
        <begin position="1"/>
        <end position="21"/>
    </location>
</feature>
<feature type="domain" description="Plastocyanin-like" evidence="4">
    <location>
        <begin position="30"/>
        <end position="115"/>
    </location>
</feature>
<dbReference type="Pfam" id="PF07732">
    <property type="entry name" value="Cu-oxidase_3"/>
    <property type="match status" value="1"/>
</dbReference>
<name>A0A0F2LYB5_SPOSC</name>
<dbReference type="OrthoDB" id="5209478at2759"/>
<proteinExistence type="inferred from homology"/>
<dbReference type="VEuPathDB" id="FungiDB:SPSK_00932"/>
<reference evidence="5 6" key="2">
    <citation type="journal article" date="2015" name="Eukaryot. Cell">
        <title>Asexual propagation of a virulent clone complex in a human and feline outbreak of sporotrichosis.</title>
        <authorList>
            <person name="Teixeira Mde M."/>
            <person name="Rodrigues A.M."/>
            <person name="Tsui C.K."/>
            <person name="de Almeida L.G."/>
            <person name="Van Diepeningen A.D."/>
            <person name="van den Ende B.G."/>
            <person name="Fernandes G.F."/>
            <person name="Kano R."/>
            <person name="Hamelin R.C."/>
            <person name="Lopes-Bezerra L.M."/>
            <person name="Vasconcelos A.T."/>
            <person name="de Hoog S."/>
            <person name="de Camargo Z.P."/>
            <person name="Felipe M.S."/>
        </authorList>
    </citation>
    <scope>NUCLEOTIDE SEQUENCE [LARGE SCALE GENOMIC DNA]</scope>
    <source>
        <strain evidence="5 6">1099-18</strain>
    </source>
</reference>